<evidence type="ECO:0000259" key="1">
    <source>
        <dbReference type="Pfam" id="PF14491"/>
    </source>
</evidence>
<dbReference type="Pfam" id="PF14491">
    <property type="entry name" value="DUF4435"/>
    <property type="match status" value="1"/>
</dbReference>
<comment type="caution">
    <text evidence="2">The sequence shown here is derived from an EMBL/GenBank/DDBJ whole genome shotgun (WGS) entry which is preliminary data.</text>
</comment>
<organism evidence="2 3">
    <name type="scientific">Candidatus Marithioploca araucensis</name>
    <dbReference type="NCBI Taxonomy" id="70273"/>
    <lineage>
        <taxon>Bacteria</taxon>
        <taxon>Pseudomonadati</taxon>
        <taxon>Pseudomonadota</taxon>
        <taxon>Gammaproteobacteria</taxon>
        <taxon>Thiotrichales</taxon>
        <taxon>Thiotrichaceae</taxon>
        <taxon>Candidatus Marithioploca</taxon>
    </lineage>
</organism>
<dbReference type="Proteomes" id="UP001171945">
    <property type="component" value="Unassembled WGS sequence"/>
</dbReference>
<feature type="domain" description="DUF4435" evidence="1">
    <location>
        <begin position="21"/>
        <end position="147"/>
    </location>
</feature>
<sequence length="308" mass="35617">MNRLRHSWKGYRRKMQMSSYQIFVFVEGKINDPYFYGEICRAVVSQSSGIRYTIRQAKEIPGDTGGKSALIAFFLYLKRNSALLDNFKDKKTGIIFFLDKDVDDLLRKQRRSEHVVYTQHYDVENHIFVEGNLGKAAAAAASMDYQQIIAGIGDYNNWRDQAAKKWKEWVKLCLFARKKDIGCECTYRNPSKINNPLYELLDSTTYAQYLNRLENRSGLSSVQFKMAFKRVSKLVDNLYAAGEHDRIFKGKWYAGFLEAKIKTIAGNTPFNSKTLANRLTTAITMTLDFDAPWAEQFKEPLKKLIKKL</sequence>
<accession>A0ABT7VQ47</accession>
<gene>
    <name evidence="2" type="ORF">QUF54_00355</name>
</gene>
<keyword evidence="3" id="KW-1185">Reference proteome</keyword>
<dbReference type="EMBL" id="JAUCGM010000005">
    <property type="protein sequence ID" value="MDM8561787.1"/>
    <property type="molecule type" value="Genomic_DNA"/>
</dbReference>
<reference evidence="2" key="1">
    <citation type="submission" date="2023-06" db="EMBL/GenBank/DDBJ databases">
        <title>Uncultivated large filamentous bacteria from sulfidic sediments reveal new species and different genomic features in energy metabolism and defense.</title>
        <authorList>
            <person name="Fonseca A."/>
        </authorList>
    </citation>
    <scope>NUCLEOTIDE SEQUENCE</scope>
    <source>
        <strain evidence="2">HSG4</strain>
    </source>
</reference>
<protein>
    <submittedName>
        <fullName evidence="2">DUF4435 domain-containing protein</fullName>
    </submittedName>
</protein>
<proteinExistence type="predicted"/>
<name>A0ABT7VQ47_9GAMM</name>
<dbReference type="InterPro" id="IPR029492">
    <property type="entry name" value="DUF4435"/>
</dbReference>
<evidence type="ECO:0000313" key="3">
    <source>
        <dbReference type="Proteomes" id="UP001171945"/>
    </source>
</evidence>
<evidence type="ECO:0000313" key="2">
    <source>
        <dbReference type="EMBL" id="MDM8561787.1"/>
    </source>
</evidence>